<evidence type="ECO:0000256" key="1">
    <source>
        <dbReference type="SAM" id="MobiDB-lite"/>
    </source>
</evidence>
<comment type="caution">
    <text evidence="2">The sequence shown here is derived from an EMBL/GenBank/DDBJ whole genome shotgun (WGS) entry which is preliminary data.</text>
</comment>
<protein>
    <submittedName>
        <fullName evidence="2">Uncharacterized protein</fullName>
    </submittedName>
</protein>
<reference evidence="2 3" key="1">
    <citation type="journal article" date="2023" name="Mol. Biol. Evol.">
        <title>Genomics of Secondarily Temperate Adaptation in the Only Non-Antarctic Icefish.</title>
        <authorList>
            <person name="Rivera-Colon A.G."/>
            <person name="Rayamajhi N."/>
            <person name="Minhas B.F."/>
            <person name="Madrigal G."/>
            <person name="Bilyk K.T."/>
            <person name="Yoon V."/>
            <person name="Hune M."/>
            <person name="Gregory S."/>
            <person name="Cheng C.H.C."/>
            <person name="Catchen J.M."/>
        </authorList>
    </citation>
    <scope>NUCLEOTIDE SEQUENCE [LARGE SCALE GENOMIC DNA]</scope>
    <source>
        <tissue evidence="2">White muscle</tissue>
    </source>
</reference>
<keyword evidence="3" id="KW-1185">Reference proteome</keyword>
<gene>
    <name evidence="2" type="ORF">CgunFtcFv8_016236</name>
</gene>
<dbReference type="Proteomes" id="UP001331515">
    <property type="component" value="Unassembled WGS sequence"/>
</dbReference>
<dbReference type="AlphaFoldDB" id="A0AAN8CRH6"/>
<evidence type="ECO:0000313" key="2">
    <source>
        <dbReference type="EMBL" id="KAK5908155.1"/>
    </source>
</evidence>
<feature type="region of interest" description="Disordered" evidence="1">
    <location>
        <begin position="60"/>
        <end position="86"/>
    </location>
</feature>
<proteinExistence type="predicted"/>
<sequence length="86" mass="9601">MKIIDFEETLKNPCISDAEQEHAYLCVMVIQCYAGCCRHTSLSCVRRRLLSTSVLSALHPHPPQLRQHRRTTPAPSTGGWAAVPSQ</sequence>
<dbReference type="EMBL" id="JAURVH010001529">
    <property type="protein sequence ID" value="KAK5908155.1"/>
    <property type="molecule type" value="Genomic_DNA"/>
</dbReference>
<evidence type="ECO:0000313" key="3">
    <source>
        <dbReference type="Proteomes" id="UP001331515"/>
    </source>
</evidence>
<organism evidence="2 3">
    <name type="scientific">Champsocephalus gunnari</name>
    <name type="common">Mackerel icefish</name>
    <dbReference type="NCBI Taxonomy" id="52237"/>
    <lineage>
        <taxon>Eukaryota</taxon>
        <taxon>Metazoa</taxon>
        <taxon>Chordata</taxon>
        <taxon>Craniata</taxon>
        <taxon>Vertebrata</taxon>
        <taxon>Euteleostomi</taxon>
        <taxon>Actinopterygii</taxon>
        <taxon>Neopterygii</taxon>
        <taxon>Teleostei</taxon>
        <taxon>Neoteleostei</taxon>
        <taxon>Acanthomorphata</taxon>
        <taxon>Eupercaria</taxon>
        <taxon>Perciformes</taxon>
        <taxon>Notothenioidei</taxon>
        <taxon>Channichthyidae</taxon>
        <taxon>Champsocephalus</taxon>
    </lineage>
</organism>
<name>A0AAN8CRH6_CHAGU</name>
<accession>A0AAN8CRH6</accession>